<proteinExistence type="predicted"/>
<gene>
    <name evidence="2" type="ORF">WH47_12212</name>
</gene>
<evidence type="ECO:0000256" key="1">
    <source>
        <dbReference type="SAM" id="Phobius"/>
    </source>
</evidence>
<name>A0A0L7RAG1_9HYME</name>
<evidence type="ECO:0000313" key="3">
    <source>
        <dbReference type="Proteomes" id="UP000053825"/>
    </source>
</evidence>
<keyword evidence="1" id="KW-0472">Membrane</keyword>
<protein>
    <submittedName>
        <fullName evidence="2">Uncharacterized protein</fullName>
    </submittedName>
</protein>
<dbReference type="EMBL" id="KQ414618">
    <property type="protein sequence ID" value="KOC67882.1"/>
    <property type="molecule type" value="Genomic_DNA"/>
</dbReference>
<accession>A0A0L7RAG1</accession>
<organism evidence="2 3">
    <name type="scientific">Habropoda laboriosa</name>
    <dbReference type="NCBI Taxonomy" id="597456"/>
    <lineage>
        <taxon>Eukaryota</taxon>
        <taxon>Metazoa</taxon>
        <taxon>Ecdysozoa</taxon>
        <taxon>Arthropoda</taxon>
        <taxon>Hexapoda</taxon>
        <taxon>Insecta</taxon>
        <taxon>Pterygota</taxon>
        <taxon>Neoptera</taxon>
        <taxon>Endopterygota</taxon>
        <taxon>Hymenoptera</taxon>
        <taxon>Apocrita</taxon>
        <taxon>Aculeata</taxon>
        <taxon>Apoidea</taxon>
        <taxon>Anthophila</taxon>
        <taxon>Apidae</taxon>
        <taxon>Habropoda</taxon>
    </lineage>
</organism>
<keyword evidence="1" id="KW-1133">Transmembrane helix</keyword>
<feature type="non-terminal residue" evidence="2">
    <location>
        <position position="1"/>
    </location>
</feature>
<sequence length="56" mass="6156">FQTLTSLFQVVILLALTGVLFSVAAVTRLMLVTMSLVYPITTFVLRQSGRLIIVSI</sequence>
<keyword evidence="1" id="KW-0812">Transmembrane</keyword>
<reference evidence="2 3" key="1">
    <citation type="submission" date="2015-07" db="EMBL/GenBank/DDBJ databases">
        <title>The genome of Habropoda laboriosa.</title>
        <authorList>
            <person name="Pan H."/>
            <person name="Kapheim K."/>
        </authorList>
    </citation>
    <scope>NUCLEOTIDE SEQUENCE [LARGE SCALE GENOMIC DNA]</scope>
    <source>
        <strain evidence="2">0110345459</strain>
    </source>
</reference>
<dbReference type="Proteomes" id="UP000053825">
    <property type="component" value="Unassembled WGS sequence"/>
</dbReference>
<dbReference type="AlphaFoldDB" id="A0A0L7RAG1"/>
<feature type="transmembrane region" description="Helical" evidence="1">
    <location>
        <begin position="6"/>
        <end position="26"/>
    </location>
</feature>
<keyword evidence="3" id="KW-1185">Reference proteome</keyword>
<evidence type="ECO:0000313" key="2">
    <source>
        <dbReference type="EMBL" id="KOC67882.1"/>
    </source>
</evidence>